<evidence type="ECO:0000313" key="4">
    <source>
        <dbReference type="EMBL" id="CAB4220826.1"/>
    </source>
</evidence>
<evidence type="ECO:0000313" key="2">
    <source>
        <dbReference type="EMBL" id="CAB4165619.1"/>
    </source>
</evidence>
<gene>
    <name evidence="3" type="ORF">UFOVP1146_76</name>
    <name evidence="4" type="ORF">UFOVP1638_68</name>
    <name evidence="1" type="ORF">UFOVP812_409</name>
    <name evidence="2" type="ORF">UFOVP818_155</name>
</gene>
<accession>A0A6J5P1F2</accession>
<dbReference type="EMBL" id="LR797502">
    <property type="protein sequence ID" value="CAB4220826.1"/>
    <property type="molecule type" value="Genomic_DNA"/>
</dbReference>
<dbReference type="EMBL" id="LR797099">
    <property type="protein sequence ID" value="CAB4186730.1"/>
    <property type="molecule type" value="Genomic_DNA"/>
</dbReference>
<name>A0A6J5P1F2_9CAUD</name>
<evidence type="ECO:0000313" key="1">
    <source>
        <dbReference type="EMBL" id="CAB4164140.1"/>
    </source>
</evidence>
<organism evidence="2">
    <name type="scientific">uncultured Caudovirales phage</name>
    <dbReference type="NCBI Taxonomy" id="2100421"/>
    <lineage>
        <taxon>Viruses</taxon>
        <taxon>Duplodnaviria</taxon>
        <taxon>Heunggongvirae</taxon>
        <taxon>Uroviricota</taxon>
        <taxon>Caudoviricetes</taxon>
        <taxon>Peduoviridae</taxon>
        <taxon>Maltschvirus</taxon>
        <taxon>Maltschvirus maltsch</taxon>
    </lineage>
</organism>
<dbReference type="EMBL" id="LR796776">
    <property type="protein sequence ID" value="CAB4165619.1"/>
    <property type="molecule type" value="Genomic_DNA"/>
</dbReference>
<evidence type="ECO:0000313" key="3">
    <source>
        <dbReference type="EMBL" id="CAB4186730.1"/>
    </source>
</evidence>
<sequence>MYSTTAYLYQQITRVLLIDTSGAYLTMRYNPVYSKKLTIAKGVDNVLLFEFINQDQKPVNITGSSFVFRLISQDGADLLLSKDMVVLSAALGRIKVTLNTADTTLLQAQPASYSISKNSAGLTTAVFTDAQAGARADIDIQDSIYPGFVPSVELSIPTTELTARASYGGAGPGQYPDWSLQGQGYGYGSSMPYVSYQTQEYYSSFIEPNSAITTIQMDLLHYTGTIKAQGATTYQSIWYNATESTTYYNKSGPIYLNVIGWHPLLRLAFNNSIFATTDPPGVPATATATVVDGIVTGISITNPGSGYLAAPSVDIIGDGAGAIVTATISDGQLATMTIVNGGSGYRPNPPTNTAALVSINTGYVVNILYR</sequence>
<proteinExistence type="predicted"/>
<protein>
    <submittedName>
        <fullName evidence="2">Uncharacterized protein</fullName>
    </submittedName>
</protein>
<reference evidence="2" key="1">
    <citation type="submission" date="2020-04" db="EMBL/GenBank/DDBJ databases">
        <authorList>
            <person name="Chiriac C."/>
            <person name="Salcher M."/>
            <person name="Ghai R."/>
            <person name="Kavagutti S V."/>
        </authorList>
    </citation>
    <scope>NUCLEOTIDE SEQUENCE</scope>
</reference>
<dbReference type="EMBL" id="LR796758">
    <property type="protein sequence ID" value="CAB4164140.1"/>
    <property type="molecule type" value="Genomic_DNA"/>
</dbReference>